<evidence type="ECO:0000313" key="12">
    <source>
        <dbReference type="Proteomes" id="UP000827092"/>
    </source>
</evidence>
<dbReference type="Gene3D" id="1.20.58.60">
    <property type="match status" value="4"/>
</dbReference>
<evidence type="ECO:0000256" key="8">
    <source>
        <dbReference type="PROSITE-ProRule" id="PRU00385"/>
    </source>
</evidence>
<feature type="coiled-coil region" evidence="9">
    <location>
        <begin position="730"/>
        <end position="757"/>
    </location>
</feature>
<dbReference type="GO" id="GO:0005737">
    <property type="term" value="C:cytoplasm"/>
    <property type="evidence" value="ECO:0007669"/>
    <property type="project" value="TreeGrafter"/>
</dbReference>
<evidence type="ECO:0000256" key="5">
    <source>
        <dbReference type="ARBA" id="ARBA00022989"/>
    </source>
</evidence>
<dbReference type="InterPro" id="IPR002017">
    <property type="entry name" value="Spectrin_repeat"/>
</dbReference>
<dbReference type="Pfam" id="PF10541">
    <property type="entry name" value="KASH"/>
    <property type="match status" value="1"/>
</dbReference>
<dbReference type="EMBL" id="JAFNEN010000343">
    <property type="protein sequence ID" value="KAG8185179.1"/>
    <property type="molecule type" value="Genomic_DNA"/>
</dbReference>
<dbReference type="InterPro" id="IPR018159">
    <property type="entry name" value="Spectrin/alpha-actinin"/>
</dbReference>
<dbReference type="GO" id="GO:0051015">
    <property type="term" value="F:actin filament binding"/>
    <property type="evidence" value="ECO:0007669"/>
    <property type="project" value="TreeGrafter"/>
</dbReference>
<sequence length="1706" mass="196703">MSQIYLQEFSSLKTKEEDSKDVDLVGSLSAETLHLSEMIYQCEWDKFEILRLQFIEFERVVHEVLSSLNTMQHNLGEINSKIPQKSLPEILKCNFLIEELHKLLNNNALINTLKNLGKDICDGPISENMKNKIIKKEELIDSTLVDIRSLMSDTDENIKKFLQLWKEYENASSNVQLFVSEQNRLVSIFSGNVSNDEYLNYSVTVFEELSQNIRNKKDMMEVVNVTSSKLKENISKDCHIIINENLNSLTLQLSELEKSVDHLLAEHTSLKADLSDYYQSHHALTEWISNKHVEVCSLQPFKLRVLELLEVMTEESNTYENRLSYLLAKYDVLDRSLFLNSATKEKLKNQLNHLNEAFKSLHIQIQNYKNNLSENHTEFMAHERALKTTEKFAIEMDRQIKNDVPNSKKEIENEIESIKGLLEQITSHSATVQHIKRNLFLGDIVDLEYANNVIKVDQTLQNGTSRLASYYLNLYKDYSENNSIPENIDHIVTFIDMHTKLLDEMPSNYTDLRLFYMKCQVTTVYMQGYRFLLQCIIKEGLQRCKRVNSSSSENFIKTAKAVQREWEAMERRHKNKLNNSRRQLLLWEKYLYNLKKVKIGIHKTENELLGHSRGLRPSEIKTRINDVQELIEEHPNVLLTMEEIKTSSDNLSAKHESTTQSSISEDIGILQGKLEQQGKALMSRLGKLEYLLMFVESFDAASKKITSSLQSSIESHNTDLNSCENISVIHQKMQVQLQKLDETLASLNKQQEDLVKVSGDLICPHHYTAVAAQKQIAWSLHKHWSWKIVCLSEDLNRNLFKNMLSTTSVWSTSMFEKVKKPYFEQTETILHTLENPIKKDMKELETLIEKLLSMSQIFMDVETSEKICQFQATFSSSSSLQNSREHNLIRILTQKERVDMLRGKLKKILMSNKNHLAQVSVEFSNVSITDIDAAIQDVETVKSHNDSQVENLTNLDNMTKELIKESDAFPYTSEQQLFNGLSQSILHLFEMINALSKEKYSKLRDIKDHWQNILKLLNDLEQWLEAREKISSETDYNSPELSRTIFLEGIKTFESLKHNFQDDIQVLHNVNSTYHKISGRNLDVKDSLKTRVLSANERWHILYKKVTDTISTISNVLQLWADYEQLHQHLHLFLTETDIKVSSLKSSGEFNKEEWNHLMNEFGHHKVVLERFYSMANNLKERCKCSSKEIDVQVEEITNYWRVVYESLQKFEETNSTAISKEEHELEKNIYVTEAISDVKSSSREGFETGLDAIDSIENVNETATSNDSMTEDQIDENVDDAQGEFFKDLLAALKETEDRIDFLENVLSEQTPTGIEEDSGPNYSRLLAACRSSIDVIQHLNQILSENSFNPQKSKYDEADIQSRTEGMLNRWEKLENATLNKELRAQENTRKWQKFSDELKSIEAWLLQTLQTQSSLSTVDADIEKFTMLLQKHESLVKEINKQKNCILTLNAAGRNIPSGNSEVVATINEKLQAVNGHWDKLCALVMKWQNKLQKDFLKSYELHNTLSEMELWLAESEEIIKSVDLSEESSITLLHEQHTEIFALKQQLNNCSHRVKSLLDMSVLLFYDIGDSEANPSLSNDGVEEMQSKLSELLDVCRVLLRESTEKLDMLTKLLMGEKMLEESAANLGSSDLPEEGGPTRIKRCCNFLVRVARASFPIQAVLLLLLGAAILIPKDEEEIGCRFSNNFASSINLRYPDGPPPV</sequence>
<dbReference type="PANTHER" id="PTHR47535">
    <property type="entry name" value="MUSCLE-SPECIFIC PROTEIN 300 KDA, ISOFORM G"/>
    <property type="match status" value="1"/>
</dbReference>
<reference evidence="11 12" key="1">
    <citation type="journal article" date="2022" name="Nat. Ecol. Evol.">
        <title>A masculinizing supergene underlies an exaggerated male reproductive morph in a spider.</title>
        <authorList>
            <person name="Hendrickx F."/>
            <person name="De Corte Z."/>
            <person name="Sonet G."/>
            <person name="Van Belleghem S.M."/>
            <person name="Kostlbacher S."/>
            <person name="Vangestel C."/>
        </authorList>
    </citation>
    <scope>NUCLEOTIDE SEQUENCE [LARGE SCALE GENOMIC DNA]</scope>
    <source>
        <strain evidence="11">W744_W776</strain>
    </source>
</reference>
<gene>
    <name evidence="11" type="ORF">JTE90_025853</name>
</gene>
<proteinExistence type="inferred from homology"/>
<keyword evidence="12" id="KW-1185">Reference proteome</keyword>
<evidence type="ECO:0000256" key="6">
    <source>
        <dbReference type="ARBA" id="ARBA00023136"/>
    </source>
</evidence>
<evidence type="ECO:0000259" key="10">
    <source>
        <dbReference type="PROSITE" id="PS51049"/>
    </source>
</evidence>
<dbReference type="GO" id="GO:0008285">
    <property type="term" value="P:negative regulation of cell population proliferation"/>
    <property type="evidence" value="ECO:0007669"/>
    <property type="project" value="TreeGrafter"/>
</dbReference>
<dbReference type="Proteomes" id="UP000827092">
    <property type="component" value="Unassembled WGS sequence"/>
</dbReference>
<keyword evidence="5" id="KW-1133">Transmembrane helix</keyword>
<keyword evidence="6 8" id="KW-0472">Membrane</keyword>
<comment type="subcellular location">
    <subcellularLocation>
        <location evidence="1">Nucleus membrane</location>
    </subcellularLocation>
</comment>
<feature type="topological domain" description="Perinuclear space" evidence="8">
    <location>
        <begin position="1679"/>
        <end position="1706"/>
    </location>
</feature>
<dbReference type="SUPFAM" id="SSF46966">
    <property type="entry name" value="Spectrin repeat"/>
    <property type="match status" value="5"/>
</dbReference>
<dbReference type="GO" id="GO:0005640">
    <property type="term" value="C:nuclear outer membrane"/>
    <property type="evidence" value="ECO:0007669"/>
    <property type="project" value="TreeGrafter"/>
</dbReference>
<evidence type="ECO:0000256" key="4">
    <source>
        <dbReference type="ARBA" id="ARBA00022737"/>
    </source>
</evidence>
<dbReference type="Pfam" id="PF00435">
    <property type="entry name" value="Spectrin"/>
    <property type="match status" value="1"/>
</dbReference>
<feature type="domain" description="KASH" evidence="10">
    <location>
        <begin position="1649"/>
        <end position="1706"/>
    </location>
</feature>
<feature type="topological domain" description="Cytoplasmic" evidence="8">
    <location>
        <begin position="1"/>
        <end position="1657"/>
    </location>
</feature>
<evidence type="ECO:0000256" key="1">
    <source>
        <dbReference type="ARBA" id="ARBA00004126"/>
    </source>
</evidence>
<name>A0AAV6ULL2_9ARAC</name>
<keyword evidence="7" id="KW-0539">Nucleus</keyword>
<dbReference type="InterPro" id="IPR012315">
    <property type="entry name" value="KASH"/>
</dbReference>
<keyword evidence="9" id="KW-0175">Coiled coil</keyword>
<dbReference type="GO" id="GO:0034993">
    <property type="term" value="C:meiotic nuclear membrane microtubule tethering complex"/>
    <property type="evidence" value="ECO:0007669"/>
    <property type="project" value="TreeGrafter"/>
</dbReference>
<dbReference type="PANTHER" id="PTHR47535:SF7">
    <property type="entry name" value="CALMIN"/>
    <property type="match status" value="1"/>
</dbReference>
<comment type="similarity">
    <text evidence="2">Belongs to the nesprin family.</text>
</comment>
<dbReference type="SMART" id="SM01249">
    <property type="entry name" value="KASH"/>
    <property type="match status" value="1"/>
</dbReference>
<evidence type="ECO:0000256" key="7">
    <source>
        <dbReference type="ARBA" id="ARBA00023242"/>
    </source>
</evidence>
<protein>
    <recommendedName>
        <fullName evidence="10">KASH domain-containing protein</fullName>
    </recommendedName>
</protein>
<evidence type="ECO:0000256" key="3">
    <source>
        <dbReference type="ARBA" id="ARBA00022692"/>
    </source>
</evidence>
<dbReference type="PROSITE" id="PS51049">
    <property type="entry name" value="KASH"/>
    <property type="match status" value="1"/>
</dbReference>
<feature type="coiled-coil region" evidence="9">
    <location>
        <begin position="344"/>
        <end position="371"/>
    </location>
</feature>
<keyword evidence="3 8" id="KW-0812">Transmembrane</keyword>
<accession>A0AAV6ULL2</accession>
<dbReference type="SMART" id="SM00150">
    <property type="entry name" value="SPEC"/>
    <property type="match status" value="4"/>
</dbReference>
<dbReference type="CDD" id="cd00176">
    <property type="entry name" value="SPEC"/>
    <property type="match status" value="1"/>
</dbReference>
<keyword evidence="4" id="KW-0677">Repeat</keyword>
<feature type="coiled-coil region" evidence="9">
    <location>
        <begin position="246"/>
        <end position="273"/>
    </location>
</feature>
<dbReference type="InterPro" id="IPR052403">
    <property type="entry name" value="LINC-complex_assoc"/>
</dbReference>
<dbReference type="GO" id="GO:0007097">
    <property type="term" value="P:nuclear migration"/>
    <property type="evidence" value="ECO:0007669"/>
    <property type="project" value="TreeGrafter"/>
</dbReference>
<comment type="caution">
    <text evidence="11">The sequence shown here is derived from an EMBL/GenBank/DDBJ whole genome shotgun (WGS) entry which is preliminary data.</text>
</comment>
<evidence type="ECO:0000256" key="2">
    <source>
        <dbReference type="ARBA" id="ARBA00008619"/>
    </source>
</evidence>
<evidence type="ECO:0000313" key="11">
    <source>
        <dbReference type="EMBL" id="KAG8185179.1"/>
    </source>
</evidence>
<organism evidence="11 12">
    <name type="scientific">Oedothorax gibbosus</name>
    <dbReference type="NCBI Taxonomy" id="931172"/>
    <lineage>
        <taxon>Eukaryota</taxon>
        <taxon>Metazoa</taxon>
        <taxon>Ecdysozoa</taxon>
        <taxon>Arthropoda</taxon>
        <taxon>Chelicerata</taxon>
        <taxon>Arachnida</taxon>
        <taxon>Araneae</taxon>
        <taxon>Araneomorphae</taxon>
        <taxon>Entelegynae</taxon>
        <taxon>Araneoidea</taxon>
        <taxon>Linyphiidae</taxon>
        <taxon>Erigoninae</taxon>
        <taxon>Oedothorax</taxon>
    </lineage>
</organism>
<evidence type="ECO:0000256" key="9">
    <source>
        <dbReference type="SAM" id="Coils"/>
    </source>
</evidence>